<dbReference type="PROSITE" id="PS50110">
    <property type="entry name" value="RESPONSE_REGULATORY"/>
    <property type="match status" value="1"/>
</dbReference>
<evidence type="ECO:0000259" key="3">
    <source>
        <dbReference type="PROSITE" id="PS50110"/>
    </source>
</evidence>
<dbReference type="OrthoDB" id="7631574at2"/>
<keyword evidence="1 2" id="KW-0597">Phosphoprotein</keyword>
<evidence type="ECO:0000256" key="2">
    <source>
        <dbReference type="PROSITE-ProRule" id="PRU00169"/>
    </source>
</evidence>
<sequence>MNQAMICPLILVVEDDKEYQELLERGHKRSQISCEFKIVDSAEEAFQYLENHHTIPNLILLDYDLPGMDGLQMVEELKKSSYRALPILMFSVHNRPQLIEQAYEKGVSSFIPKPDGYTSIIELWHSICTFWGEYASLPTLT</sequence>
<dbReference type="SMART" id="SM00448">
    <property type="entry name" value="REC"/>
    <property type="match status" value="1"/>
</dbReference>
<dbReference type="EMBL" id="PTRA01000002">
    <property type="protein sequence ID" value="PQA56890.1"/>
    <property type="molecule type" value="Genomic_DNA"/>
</dbReference>
<dbReference type="InterPro" id="IPR011006">
    <property type="entry name" value="CheY-like_superfamily"/>
</dbReference>
<reference evidence="5" key="1">
    <citation type="submission" date="2018-02" db="EMBL/GenBank/DDBJ databases">
        <title>Genome sequencing of Solimonas sp. HR-BB.</title>
        <authorList>
            <person name="Lee Y."/>
            <person name="Jeon C.O."/>
        </authorList>
    </citation>
    <scope>NUCLEOTIDE SEQUENCE [LARGE SCALE GENOMIC DNA]</scope>
    <source>
        <strain evidence="5">HR-U</strain>
    </source>
</reference>
<evidence type="ECO:0000256" key="1">
    <source>
        <dbReference type="ARBA" id="ARBA00022553"/>
    </source>
</evidence>
<dbReference type="PANTHER" id="PTHR44591">
    <property type="entry name" value="STRESS RESPONSE REGULATOR PROTEIN 1"/>
    <property type="match status" value="1"/>
</dbReference>
<keyword evidence="5" id="KW-1185">Reference proteome</keyword>
<feature type="modified residue" description="4-aspartylphosphate" evidence="2">
    <location>
        <position position="62"/>
    </location>
</feature>
<organism evidence="4 5">
    <name type="scientific">Siphonobacter curvatus</name>
    <dbReference type="NCBI Taxonomy" id="2094562"/>
    <lineage>
        <taxon>Bacteria</taxon>
        <taxon>Pseudomonadati</taxon>
        <taxon>Bacteroidota</taxon>
        <taxon>Cytophagia</taxon>
        <taxon>Cytophagales</taxon>
        <taxon>Cytophagaceae</taxon>
        <taxon>Siphonobacter</taxon>
    </lineage>
</organism>
<name>A0A2S7IJQ6_9BACT</name>
<dbReference type="InterPro" id="IPR001789">
    <property type="entry name" value="Sig_transdc_resp-reg_receiver"/>
</dbReference>
<dbReference type="InterPro" id="IPR050595">
    <property type="entry name" value="Bact_response_regulator"/>
</dbReference>
<comment type="caution">
    <text evidence="4">The sequence shown here is derived from an EMBL/GenBank/DDBJ whole genome shotgun (WGS) entry which is preliminary data.</text>
</comment>
<accession>A0A2S7IJQ6</accession>
<dbReference type="GO" id="GO:0000160">
    <property type="term" value="P:phosphorelay signal transduction system"/>
    <property type="evidence" value="ECO:0007669"/>
    <property type="project" value="InterPro"/>
</dbReference>
<dbReference type="AlphaFoldDB" id="A0A2S7IJQ6"/>
<proteinExistence type="predicted"/>
<evidence type="ECO:0000313" key="5">
    <source>
        <dbReference type="Proteomes" id="UP000239590"/>
    </source>
</evidence>
<dbReference type="PANTHER" id="PTHR44591:SF3">
    <property type="entry name" value="RESPONSE REGULATORY DOMAIN-CONTAINING PROTEIN"/>
    <property type="match status" value="1"/>
</dbReference>
<evidence type="ECO:0000313" key="4">
    <source>
        <dbReference type="EMBL" id="PQA56890.1"/>
    </source>
</evidence>
<protein>
    <submittedName>
        <fullName evidence="4">Response regulator</fullName>
    </submittedName>
</protein>
<dbReference type="RefSeq" id="WP_094808500.1">
    <property type="nucleotide sequence ID" value="NZ_PTRA01000002.1"/>
</dbReference>
<feature type="domain" description="Response regulatory" evidence="3">
    <location>
        <begin position="9"/>
        <end position="128"/>
    </location>
</feature>
<gene>
    <name evidence="4" type="ORF">C5O19_16265</name>
</gene>
<dbReference type="Proteomes" id="UP000239590">
    <property type="component" value="Unassembled WGS sequence"/>
</dbReference>
<dbReference type="SUPFAM" id="SSF52172">
    <property type="entry name" value="CheY-like"/>
    <property type="match status" value="1"/>
</dbReference>
<dbReference type="Gene3D" id="3.40.50.2300">
    <property type="match status" value="1"/>
</dbReference>
<dbReference type="Pfam" id="PF00072">
    <property type="entry name" value="Response_reg"/>
    <property type="match status" value="1"/>
</dbReference>